<dbReference type="EMBL" id="CP041405">
    <property type="protein sequence ID" value="QDM42425.1"/>
    <property type="molecule type" value="Genomic_DNA"/>
</dbReference>
<dbReference type="Proteomes" id="UP000315377">
    <property type="component" value="Chromosome"/>
</dbReference>
<reference evidence="3 4" key="1">
    <citation type="submission" date="2019-07" db="EMBL/GenBank/DDBJ databases">
        <title>Paenibacillus thiaminolyticus NRRL B-4156.</title>
        <authorList>
            <person name="Hehnly C."/>
            <person name="Zhang L."/>
        </authorList>
    </citation>
    <scope>NUCLEOTIDE SEQUENCE [LARGE SCALE GENOMIC DNA]</scope>
    <source>
        <strain evidence="3 4">NRRL B-4156</strain>
    </source>
</reference>
<reference evidence="2 5" key="2">
    <citation type="submission" date="2022-05" db="EMBL/GenBank/DDBJ databases">
        <title>Genome Sequencing of Bee-Associated Microbes.</title>
        <authorList>
            <person name="Dunlap C."/>
        </authorList>
    </citation>
    <scope>NUCLEOTIDE SEQUENCE [LARGE SCALE GENOMIC DNA]</scope>
    <source>
        <strain evidence="2 5">NRRL B-14613</strain>
    </source>
</reference>
<evidence type="ECO:0000313" key="5">
    <source>
        <dbReference type="Proteomes" id="UP001209276"/>
    </source>
</evidence>
<dbReference type="EMBL" id="JAMDMM010000014">
    <property type="protein sequence ID" value="MCY9606838.1"/>
    <property type="molecule type" value="Genomic_DNA"/>
</dbReference>
<dbReference type="InterPro" id="IPR035253">
    <property type="entry name" value="Lipoprotein_22_bac"/>
</dbReference>
<keyword evidence="5" id="KW-1185">Reference proteome</keyword>
<evidence type="ECO:0000313" key="3">
    <source>
        <dbReference type="EMBL" id="QDM42425.1"/>
    </source>
</evidence>
<keyword evidence="2" id="KW-0449">Lipoprotein</keyword>
<dbReference type="Proteomes" id="UP001209276">
    <property type="component" value="Unassembled WGS sequence"/>
</dbReference>
<evidence type="ECO:0000313" key="2">
    <source>
        <dbReference type="EMBL" id="MCY9606838.1"/>
    </source>
</evidence>
<gene>
    <name evidence="3" type="ORF">FLT43_02075</name>
    <name evidence="2" type="ORF">M5W83_06670</name>
</gene>
<evidence type="ECO:0000256" key="1">
    <source>
        <dbReference type="SAM" id="MobiDB-lite"/>
    </source>
</evidence>
<accession>A0AAP9IZU8</accession>
<dbReference type="Gene3D" id="2.40.40.60">
    <property type="match status" value="1"/>
</dbReference>
<dbReference type="Pfam" id="PF17294">
    <property type="entry name" value="Lipoprotein_22"/>
    <property type="match status" value="1"/>
</dbReference>
<dbReference type="AlphaFoldDB" id="A0AAP9IZU8"/>
<protein>
    <submittedName>
        <fullName evidence="2">Lipoprotein BA_5634 family protein</fullName>
    </submittedName>
</protein>
<dbReference type="GeneID" id="76994771"/>
<dbReference type="RefSeq" id="WP_087443565.1">
    <property type="nucleotide sequence ID" value="NZ_CABMNB010000036.1"/>
</dbReference>
<feature type="region of interest" description="Disordered" evidence="1">
    <location>
        <begin position="80"/>
        <end position="101"/>
    </location>
</feature>
<sequence>MRIIIHLCTIAALLFGFYFAYTFKEPRNGMLMIGEKEALQDIKNQHNADINSVDISKVKTMKNEGQSVFIMDQKTAQDVSKKGVLRKSDNDRGGASSDPIDSLPTMINDEAILFSDNKNEKLKKMVLGDREIQIRYDSNTWLGHSRNSEYEDIILIVNPSTFHQIPLQDTYIGIFELNKVYGNNHGIVDMYDRQSVQLEEEFTKLTKSKTNSAQLLEGLSILK</sequence>
<organism evidence="3 4">
    <name type="scientific">Paenibacillus thiaminolyticus</name>
    <name type="common">Bacillus thiaminolyticus</name>
    <dbReference type="NCBI Taxonomy" id="49283"/>
    <lineage>
        <taxon>Bacteria</taxon>
        <taxon>Bacillati</taxon>
        <taxon>Bacillota</taxon>
        <taxon>Bacilli</taxon>
        <taxon>Bacillales</taxon>
        <taxon>Paenibacillaceae</taxon>
        <taxon>Paenibacillus</taxon>
    </lineage>
</organism>
<proteinExistence type="predicted"/>
<name>A0AAP9IZU8_PANTH</name>
<evidence type="ECO:0000313" key="4">
    <source>
        <dbReference type="Proteomes" id="UP000315377"/>
    </source>
</evidence>